<protein>
    <recommendedName>
        <fullName evidence="4">Methyltransferase domain-containing protein</fullName>
    </recommendedName>
</protein>
<reference evidence="2 3" key="1">
    <citation type="submission" date="2014-11" db="EMBL/GenBank/DDBJ databases">
        <authorList>
            <person name="Zhu J."/>
            <person name="Qi W."/>
            <person name="Song R."/>
        </authorList>
    </citation>
    <scope>NUCLEOTIDE SEQUENCE [LARGE SCALE GENOMIC DNA]</scope>
</reference>
<accession>A0A0G4GLC5</accession>
<keyword evidence="3" id="KW-1185">Reference proteome</keyword>
<dbReference type="PANTHER" id="PTHR14614:SF97">
    <property type="entry name" value="S-ADENOSYL-L-METHIONINE-DEPENDENT METHYLTRANSFERASES SUPERFAMILY PROTEIN"/>
    <property type="match status" value="1"/>
</dbReference>
<dbReference type="OrthoDB" id="413520at2759"/>
<gene>
    <name evidence="2" type="ORF">Vbra_18212</name>
</gene>
<feature type="region of interest" description="Disordered" evidence="1">
    <location>
        <begin position="18"/>
        <end position="46"/>
    </location>
</feature>
<name>A0A0G4GLC5_VITBC</name>
<dbReference type="AlphaFoldDB" id="A0A0G4GLC5"/>
<dbReference type="Pfam" id="PF10294">
    <property type="entry name" value="Methyltransf_16"/>
    <property type="match status" value="2"/>
</dbReference>
<feature type="region of interest" description="Disordered" evidence="1">
    <location>
        <begin position="265"/>
        <end position="306"/>
    </location>
</feature>
<organism evidence="2 3">
    <name type="scientific">Vitrella brassicaformis (strain CCMP3155)</name>
    <dbReference type="NCBI Taxonomy" id="1169540"/>
    <lineage>
        <taxon>Eukaryota</taxon>
        <taxon>Sar</taxon>
        <taxon>Alveolata</taxon>
        <taxon>Colpodellida</taxon>
        <taxon>Vitrellaceae</taxon>
        <taxon>Vitrella</taxon>
    </lineage>
</organism>
<dbReference type="VEuPathDB" id="CryptoDB:Vbra_18212"/>
<sequence>MKATKETFDPPFFIGDVFHGDSDSEQDQPDGTNPTHTNTQQEDQQHQIQIRVFQMPAAISLCIREYAFHPLNANIVWHGNQEMAEWLLGRARAGLFDGERVLELGCGTGILTAFMAKLGISVTGSDYEDDTIGENFRHNMQLNDLSDDRVPFLPHTWGTPLPPAEPPSSVAIGCDILLYVNQHPALLNTLMQLAHRCHHAHQRPLQIFLGWNRQTKLHEEFFALAKTQGFDVTKVARRVWQLTPPSPAPTPADIATLTVKQGRLADAAAKSRHRQERSKTDRRGQQQQEKGPATERNGCQDDGEGGEERRLFQLGEHYAWVSHQTTFRGAFLDGDRGIDRTGVMPPWPGAYLLTEAIFAHRRRLCGRVVVELGAGAALPGLLAANFASHTILTDCDPAVLSRWQRQKREGLSVPMADEVASARSLSSENVSFTRLEWGDRGDEQGLVRLLGENGQDQERMLIIGADLVYPATSRETLGDLFGTVGRLLQPNRRSVGSDANGDPAACLDRPCFMLSFIPRGNDPQGLLANAIDAAHQEGLVHEEVPVESPSDPAARFGPSWPHESTASWGGMVLVFYHGWLMLVDR</sequence>
<dbReference type="Gene3D" id="3.40.50.150">
    <property type="entry name" value="Vaccinia Virus protein VP39"/>
    <property type="match status" value="2"/>
</dbReference>
<evidence type="ECO:0000313" key="2">
    <source>
        <dbReference type="EMBL" id="CEM30930.1"/>
    </source>
</evidence>
<dbReference type="SUPFAM" id="SSF53335">
    <property type="entry name" value="S-adenosyl-L-methionine-dependent methyltransferases"/>
    <property type="match status" value="2"/>
</dbReference>
<dbReference type="InParanoid" id="A0A0G4GLC5"/>
<evidence type="ECO:0000256" key="1">
    <source>
        <dbReference type="SAM" id="MobiDB-lite"/>
    </source>
</evidence>
<dbReference type="InterPro" id="IPR019410">
    <property type="entry name" value="Methyltransf_16"/>
</dbReference>
<evidence type="ECO:0008006" key="4">
    <source>
        <dbReference type="Google" id="ProtNLM"/>
    </source>
</evidence>
<dbReference type="Proteomes" id="UP000041254">
    <property type="component" value="Unassembled WGS sequence"/>
</dbReference>
<dbReference type="InterPro" id="IPR029063">
    <property type="entry name" value="SAM-dependent_MTases_sf"/>
</dbReference>
<dbReference type="CDD" id="cd02440">
    <property type="entry name" value="AdoMet_MTases"/>
    <property type="match status" value="1"/>
</dbReference>
<dbReference type="EMBL" id="CDMY01000708">
    <property type="protein sequence ID" value="CEM30930.1"/>
    <property type="molecule type" value="Genomic_DNA"/>
</dbReference>
<dbReference type="PANTHER" id="PTHR14614">
    <property type="entry name" value="HEPATOCELLULAR CARCINOMA-ASSOCIATED ANTIGEN"/>
    <property type="match status" value="1"/>
</dbReference>
<evidence type="ECO:0000313" key="3">
    <source>
        <dbReference type="Proteomes" id="UP000041254"/>
    </source>
</evidence>
<proteinExistence type="predicted"/>
<feature type="compositionally biased region" description="Polar residues" evidence="1">
    <location>
        <begin position="29"/>
        <end position="39"/>
    </location>
</feature>